<feature type="region of interest" description="Disordered" evidence="1">
    <location>
        <begin position="39"/>
        <end position="59"/>
    </location>
</feature>
<sequence length="164" mass="17443">MADARGRKTWRVVLIALAAALGCAALAAAWYAGAAADAPDDRDARDARDARDQRGATAQEAPCAEALAFAGGTLPSGATDARCTVQTWLDTHYRADFRMPRAEVADWTARNWPAIETRTEFCHPESAALCASTDSTGGRAHALNVTVTYEDAGTARVRLEAFTT</sequence>
<reference evidence="3 4" key="1">
    <citation type="submission" date="2024-06" db="EMBL/GenBank/DDBJ databases">
        <title>The Natural Products Discovery Center: Release of the First 8490 Sequenced Strains for Exploring Actinobacteria Biosynthetic Diversity.</title>
        <authorList>
            <person name="Kalkreuter E."/>
            <person name="Kautsar S.A."/>
            <person name="Yang D."/>
            <person name="Bader C.D."/>
            <person name="Teijaro C.N."/>
            <person name="Fluegel L."/>
            <person name="Davis C.M."/>
            <person name="Simpson J.R."/>
            <person name="Lauterbach L."/>
            <person name="Steele A.D."/>
            <person name="Gui C."/>
            <person name="Meng S."/>
            <person name="Li G."/>
            <person name="Viehrig K."/>
            <person name="Ye F."/>
            <person name="Su P."/>
            <person name="Kiefer A.F."/>
            <person name="Nichols A."/>
            <person name="Cepeda A.J."/>
            <person name="Yan W."/>
            <person name="Fan B."/>
            <person name="Jiang Y."/>
            <person name="Adhikari A."/>
            <person name="Zheng C.-J."/>
            <person name="Schuster L."/>
            <person name="Cowan T.M."/>
            <person name="Smanski M.J."/>
            <person name="Chevrette M.G."/>
            <person name="De Carvalho L.P.S."/>
            <person name="Shen B."/>
        </authorList>
    </citation>
    <scope>NUCLEOTIDE SEQUENCE [LARGE SCALE GENOMIC DNA]</scope>
    <source>
        <strain evidence="3 4">NPDC038104</strain>
    </source>
</reference>
<evidence type="ECO:0000313" key="4">
    <source>
        <dbReference type="Proteomes" id="UP001550850"/>
    </source>
</evidence>
<gene>
    <name evidence="3" type="ORF">AB0E65_26040</name>
</gene>
<dbReference type="EMBL" id="JBEZUR010000064">
    <property type="protein sequence ID" value="MEU3557641.1"/>
    <property type="molecule type" value="Genomic_DNA"/>
</dbReference>
<dbReference type="Proteomes" id="UP001550850">
    <property type="component" value="Unassembled WGS sequence"/>
</dbReference>
<feature type="compositionally biased region" description="Basic and acidic residues" evidence="1">
    <location>
        <begin position="39"/>
        <end position="54"/>
    </location>
</feature>
<keyword evidence="4" id="KW-1185">Reference proteome</keyword>
<dbReference type="RefSeq" id="WP_108956625.1">
    <property type="nucleotide sequence ID" value="NZ_BEVZ01000008.1"/>
</dbReference>
<organism evidence="3 4">
    <name type="scientific">Streptomyces fragilis</name>
    <dbReference type="NCBI Taxonomy" id="67301"/>
    <lineage>
        <taxon>Bacteria</taxon>
        <taxon>Bacillati</taxon>
        <taxon>Actinomycetota</taxon>
        <taxon>Actinomycetes</taxon>
        <taxon>Kitasatosporales</taxon>
        <taxon>Streptomycetaceae</taxon>
        <taxon>Streptomyces</taxon>
    </lineage>
</organism>
<evidence type="ECO:0000313" key="3">
    <source>
        <dbReference type="EMBL" id="MEU3557641.1"/>
    </source>
</evidence>
<proteinExistence type="predicted"/>
<protein>
    <recommendedName>
        <fullName evidence="5">Septum formation-related domain-containing protein</fullName>
    </recommendedName>
</protein>
<comment type="caution">
    <text evidence="3">The sequence shown here is derived from an EMBL/GenBank/DDBJ whole genome shotgun (WGS) entry which is preliminary data.</text>
</comment>
<evidence type="ECO:0000256" key="1">
    <source>
        <dbReference type="SAM" id="MobiDB-lite"/>
    </source>
</evidence>
<keyword evidence="2" id="KW-0732">Signal</keyword>
<name>A0ABV2YPL6_9ACTN</name>
<dbReference type="PROSITE" id="PS51257">
    <property type="entry name" value="PROKAR_LIPOPROTEIN"/>
    <property type="match status" value="1"/>
</dbReference>
<accession>A0ABV2YPL6</accession>
<evidence type="ECO:0000256" key="2">
    <source>
        <dbReference type="SAM" id="SignalP"/>
    </source>
</evidence>
<feature type="signal peptide" evidence="2">
    <location>
        <begin position="1"/>
        <end position="34"/>
    </location>
</feature>
<evidence type="ECO:0008006" key="5">
    <source>
        <dbReference type="Google" id="ProtNLM"/>
    </source>
</evidence>
<feature type="chain" id="PRO_5046357503" description="Septum formation-related domain-containing protein" evidence="2">
    <location>
        <begin position="35"/>
        <end position="164"/>
    </location>
</feature>